<comment type="caution">
    <text evidence="1">The sequence shown here is derived from an EMBL/GenBank/DDBJ whole genome shotgun (WGS) entry which is preliminary data.</text>
</comment>
<gene>
    <name evidence="1" type="ORF">NDU88_000234</name>
</gene>
<evidence type="ECO:0000313" key="1">
    <source>
        <dbReference type="EMBL" id="KAJ1121715.1"/>
    </source>
</evidence>
<reference evidence="1" key="1">
    <citation type="journal article" date="2022" name="bioRxiv">
        <title>Sequencing and chromosome-scale assembly of the giantPleurodeles waltlgenome.</title>
        <authorList>
            <person name="Brown T."/>
            <person name="Elewa A."/>
            <person name="Iarovenko S."/>
            <person name="Subramanian E."/>
            <person name="Araus A.J."/>
            <person name="Petzold A."/>
            <person name="Susuki M."/>
            <person name="Suzuki K.-i.T."/>
            <person name="Hayashi T."/>
            <person name="Toyoda A."/>
            <person name="Oliveira C."/>
            <person name="Osipova E."/>
            <person name="Leigh N.D."/>
            <person name="Simon A."/>
            <person name="Yun M.H."/>
        </authorList>
    </citation>
    <scope>NUCLEOTIDE SEQUENCE</scope>
    <source>
        <strain evidence="1">20211129_DDA</strain>
        <tissue evidence="1">Liver</tissue>
    </source>
</reference>
<sequence length="87" mass="9550">MCCDPTALEELSQHGELTSLPGLCLPAVPRACDLWRRAVCVPGLLPLCSLLSVTKECGCRNSPREKQQQKKLRGFRLPRTAGTAFLI</sequence>
<proteinExistence type="predicted"/>
<dbReference type="Proteomes" id="UP001066276">
    <property type="component" value="Chromosome 7"/>
</dbReference>
<keyword evidence="2" id="KW-1185">Reference proteome</keyword>
<dbReference type="AlphaFoldDB" id="A0AAV7P944"/>
<name>A0AAV7P944_PLEWA</name>
<dbReference type="EMBL" id="JANPWB010000011">
    <property type="protein sequence ID" value="KAJ1121715.1"/>
    <property type="molecule type" value="Genomic_DNA"/>
</dbReference>
<protein>
    <submittedName>
        <fullName evidence="1">Uncharacterized protein</fullName>
    </submittedName>
</protein>
<organism evidence="1 2">
    <name type="scientific">Pleurodeles waltl</name>
    <name type="common">Iberian ribbed newt</name>
    <dbReference type="NCBI Taxonomy" id="8319"/>
    <lineage>
        <taxon>Eukaryota</taxon>
        <taxon>Metazoa</taxon>
        <taxon>Chordata</taxon>
        <taxon>Craniata</taxon>
        <taxon>Vertebrata</taxon>
        <taxon>Euteleostomi</taxon>
        <taxon>Amphibia</taxon>
        <taxon>Batrachia</taxon>
        <taxon>Caudata</taxon>
        <taxon>Salamandroidea</taxon>
        <taxon>Salamandridae</taxon>
        <taxon>Pleurodelinae</taxon>
        <taxon>Pleurodeles</taxon>
    </lineage>
</organism>
<evidence type="ECO:0000313" key="2">
    <source>
        <dbReference type="Proteomes" id="UP001066276"/>
    </source>
</evidence>
<accession>A0AAV7P944</accession>